<dbReference type="PANTHER" id="PTHR34220:SF11">
    <property type="entry name" value="SENSOR PROTEIN KINASE HPTS"/>
    <property type="match status" value="1"/>
</dbReference>
<reference evidence="14 15" key="1">
    <citation type="submission" date="2019-07" db="EMBL/GenBank/DDBJ databases">
        <title>Genomic Encyclopedia of Type Strains, Phase III (KMG-III): the genomes of soil and plant-associated and newly described type strains.</title>
        <authorList>
            <person name="Whitman W."/>
        </authorList>
    </citation>
    <scope>NUCLEOTIDE SEQUENCE [LARGE SCALE GENOMIC DNA]</scope>
    <source>
        <strain evidence="14 15">BL24</strain>
    </source>
</reference>
<evidence type="ECO:0000256" key="3">
    <source>
        <dbReference type="ARBA" id="ARBA00022553"/>
    </source>
</evidence>
<dbReference type="Proteomes" id="UP000323257">
    <property type="component" value="Unassembled WGS sequence"/>
</dbReference>
<evidence type="ECO:0000256" key="11">
    <source>
        <dbReference type="ARBA" id="ARBA00023136"/>
    </source>
</evidence>
<keyword evidence="2" id="KW-1003">Cell membrane</keyword>
<dbReference type="InterPro" id="IPR003660">
    <property type="entry name" value="HAMP_dom"/>
</dbReference>
<sequence>MLRTRLLVSYLLLILLPLLLLGTLFYRMSLGIVADQAQDNFYQIVRKNNEIMDVKLRQIDRISSNLFTDKELFGIFNRLNPSRQEQLLEADRKVSAILAQRFAQTEDLFAYQIWTSYFKFGPQNMPQGDLTESPIYKEAKMAGGRLVWNPTYDFAAMFNQPWLNQATDYDYRYLFTATRLLNFSYLDNSTMASLDPGVERPVLAISMKADLFQHLFEDSIPAESEYFVVSANGTFVAHSEQNLITEQIQDPWIYDVLEKGSGTQRLTLGGHNMLVCFDRSDVTGWVSVVMIPERVLVEKLVPVILTSTITIAAILAVAAVTLAYFVLSRITGPIKHLMVAMRFAGEGDFHAKVATKSNDEIGILIQKFNTMNDRIRVLVNENYAIKLREQQAEIQALNFQMNPHFLYNTLNVMNWAALENDQRELSKMLLCLSNMLHYTTRKDWDAVHVREEIKWMNNYFYLMAIRFEDKFTVHYDMDPVLHDGKVPRLLFQPFVENAIIHGFDLMESGGVITITGKIEGDDRCFTIADNGCGIDEVTIDRIMSGDTPSVGIANTIARIRHRYGDHCEVSIQSAIGRGTTVTIKLPIDTQD</sequence>
<dbReference type="Gene3D" id="3.30.450.20">
    <property type="entry name" value="PAS domain"/>
    <property type="match status" value="1"/>
</dbReference>
<proteinExistence type="predicted"/>
<evidence type="ECO:0000256" key="7">
    <source>
        <dbReference type="ARBA" id="ARBA00022777"/>
    </source>
</evidence>
<evidence type="ECO:0000256" key="12">
    <source>
        <dbReference type="SAM" id="Phobius"/>
    </source>
</evidence>
<dbReference type="SMART" id="SM00304">
    <property type="entry name" value="HAMP"/>
    <property type="match status" value="1"/>
</dbReference>
<dbReference type="PANTHER" id="PTHR34220">
    <property type="entry name" value="SENSOR HISTIDINE KINASE YPDA"/>
    <property type="match status" value="1"/>
</dbReference>
<keyword evidence="11 12" id="KW-0472">Membrane</keyword>
<dbReference type="InterPro" id="IPR003594">
    <property type="entry name" value="HATPase_dom"/>
</dbReference>
<keyword evidence="15" id="KW-1185">Reference proteome</keyword>
<evidence type="ECO:0000256" key="5">
    <source>
        <dbReference type="ARBA" id="ARBA00022692"/>
    </source>
</evidence>
<dbReference type="EMBL" id="VNHS01000003">
    <property type="protein sequence ID" value="TYP76681.1"/>
    <property type="molecule type" value="Genomic_DNA"/>
</dbReference>
<evidence type="ECO:0000313" key="14">
    <source>
        <dbReference type="EMBL" id="TYP76681.1"/>
    </source>
</evidence>
<evidence type="ECO:0000256" key="6">
    <source>
        <dbReference type="ARBA" id="ARBA00022741"/>
    </source>
</evidence>
<dbReference type="InterPro" id="IPR050640">
    <property type="entry name" value="Bact_2-comp_sensor_kinase"/>
</dbReference>
<accession>A0A5S5CBC3</accession>
<comment type="caution">
    <text evidence="14">The sequence shown here is derived from an EMBL/GenBank/DDBJ whole genome shotgun (WGS) entry which is preliminary data.</text>
</comment>
<keyword evidence="4" id="KW-0808">Transferase</keyword>
<dbReference type="AlphaFoldDB" id="A0A5S5CBC3"/>
<dbReference type="Gene3D" id="6.10.340.10">
    <property type="match status" value="1"/>
</dbReference>
<dbReference type="PROSITE" id="PS50885">
    <property type="entry name" value="HAMP"/>
    <property type="match status" value="1"/>
</dbReference>
<feature type="domain" description="HAMP" evidence="13">
    <location>
        <begin position="328"/>
        <end position="380"/>
    </location>
</feature>
<keyword evidence="9 12" id="KW-1133">Transmembrane helix</keyword>
<dbReference type="GO" id="GO:0000155">
    <property type="term" value="F:phosphorelay sensor kinase activity"/>
    <property type="evidence" value="ECO:0007669"/>
    <property type="project" value="InterPro"/>
</dbReference>
<dbReference type="OrthoDB" id="9776552at2"/>
<protein>
    <submittedName>
        <fullName evidence="14">Two-component system sensor histidine kinase YesM</fullName>
    </submittedName>
</protein>
<dbReference type="GO" id="GO:0005524">
    <property type="term" value="F:ATP binding"/>
    <property type="evidence" value="ECO:0007669"/>
    <property type="project" value="UniProtKB-KW"/>
</dbReference>
<keyword evidence="5 12" id="KW-0812">Transmembrane</keyword>
<gene>
    <name evidence="14" type="ORF">BCM02_103345</name>
</gene>
<evidence type="ECO:0000256" key="8">
    <source>
        <dbReference type="ARBA" id="ARBA00022840"/>
    </source>
</evidence>
<name>A0A5S5CBC3_9BACL</name>
<dbReference type="SUPFAM" id="SSF55874">
    <property type="entry name" value="ATPase domain of HSP90 chaperone/DNA topoisomerase II/histidine kinase"/>
    <property type="match status" value="1"/>
</dbReference>
<dbReference type="Gene3D" id="3.30.565.10">
    <property type="entry name" value="Histidine kinase-like ATPase, C-terminal domain"/>
    <property type="match status" value="1"/>
</dbReference>
<keyword evidence="8" id="KW-0067">ATP-binding</keyword>
<keyword evidence="3" id="KW-0597">Phosphoprotein</keyword>
<comment type="subcellular location">
    <subcellularLocation>
        <location evidence="1">Cell membrane</location>
        <topology evidence="1">Multi-pass membrane protein</topology>
    </subcellularLocation>
</comment>
<dbReference type="Pfam" id="PF00672">
    <property type="entry name" value="HAMP"/>
    <property type="match status" value="1"/>
</dbReference>
<evidence type="ECO:0000256" key="1">
    <source>
        <dbReference type="ARBA" id="ARBA00004651"/>
    </source>
</evidence>
<dbReference type="Pfam" id="PF06580">
    <property type="entry name" value="His_kinase"/>
    <property type="match status" value="1"/>
</dbReference>
<evidence type="ECO:0000256" key="10">
    <source>
        <dbReference type="ARBA" id="ARBA00023012"/>
    </source>
</evidence>
<keyword evidence="6" id="KW-0547">Nucleotide-binding</keyword>
<dbReference type="CDD" id="cd06225">
    <property type="entry name" value="HAMP"/>
    <property type="match status" value="1"/>
</dbReference>
<dbReference type="SUPFAM" id="SSF158472">
    <property type="entry name" value="HAMP domain-like"/>
    <property type="match status" value="1"/>
</dbReference>
<feature type="transmembrane region" description="Helical" evidence="12">
    <location>
        <begin position="300"/>
        <end position="327"/>
    </location>
</feature>
<dbReference type="CDD" id="cd12912">
    <property type="entry name" value="PDC2_MCP_like"/>
    <property type="match status" value="1"/>
</dbReference>
<organism evidence="14 15">
    <name type="scientific">Paenibacillus methanolicus</name>
    <dbReference type="NCBI Taxonomy" id="582686"/>
    <lineage>
        <taxon>Bacteria</taxon>
        <taxon>Bacillati</taxon>
        <taxon>Bacillota</taxon>
        <taxon>Bacilli</taxon>
        <taxon>Bacillales</taxon>
        <taxon>Paenibacillaceae</taxon>
        <taxon>Paenibacillus</taxon>
    </lineage>
</organism>
<keyword evidence="10" id="KW-0902">Two-component regulatory system</keyword>
<dbReference type="Pfam" id="PF02518">
    <property type="entry name" value="HATPase_c"/>
    <property type="match status" value="1"/>
</dbReference>
<evidence type="ECO:0000256" key="9">
    <source>
        <dbReference type="ARBA" id="ARBA00022989"/>
    </source>
</evidence>
<evidence type="ECO:0000256" key="4">
    <source>
        <dbReference type="ARBA" id="ARBA00022679"/>
    </source>
</evidence>
<evidence type="ECO:0000256" key="2">
    <source>
        <dbReference type="ARBA" id="ARBA00022475"/>
    </source>
</evidence>
<evidence type="ECO:0000313" key="15">
    <source>
        <dbReference type="Proteomes" id="UP000323257"/>
    </source>
</evidence>
<dbReference type="GO" id="GO:0005886">
    <property type="term" value="C:plasma membrane"/>
    <property type="evidence" value="ECO:0007669"/>
    <property type="project" value="UniProtKB-SubCell"/>
</dbReference>
<dbReference type="InterPro" id="IPR036890">
    <property type="entry name" value="HATPase_C_sf"/>
</dbReference>
<dbReference type="InterPro" id="IPR010559">
    <property type="entry name" value="Sig_transdc_His_kin_internal"/>
</dbReference>
<keyword evidence="7 14" id="KW-0418">Kinase</keyword>
<evidence type="ECO:0000259" key="13">
    <source>
        <dbReference type="PROSITE" id="PS50885"/>
    </source>
</evidence>
<dbReference type="RefSeq" id="WP_148929069.1">
    <property type="nucleotide sequence ID" value="NZ_VNHS01000003.1"/>
</dbReference>